<dbReference type="Pfam" id="PF00644">
    <property type="entry name" value="PARP"/>
    <property type="match status" value="1"/>
</dbReference>
<proteinExistence type="inferred from homology"/>
<dbReference type="Pfam" id="PF05406">
    <property type="entry name" value="WGR"/>
    <property type="match status" value="1"/>
</dbReference>
<evidence type="ECO:0000256" key="11">
    <source>
        <dbReference type="ARBA" id="ARBA00023242"/>
    </source>
</evidence>
<dbReference type="EC" id="2.4.2.-" evidence="14"/>
<reference evidence="19" key="1">
    <citation type="submission" date="2021-01" db="EMBL/GenBank/DDBJ databases">
        <authorList>
            <consortium name="Genoscope - CEA"/>
            <person name="William W."/>
        </authorList>
    </citation>
    <scope>NUCLEOTIDE SEQUENCE</scope>
</reference>
<dbReference type="FunFam" id="1.20.142.10:FF:000001">
    <property type="entry name" value="Poly [ADP-ribose] polymerase"/>
    <property type="match status" value="1"/>
</dbReference>
<keyword evidence="11" id="KW-0539">Nucleus</keyword>
<dbReference type="GO" id="GO:0003677">
    <property type="term" value="F:DNA binding"/>
    <property type="evidence" value="ECO:0007669"/>
    <property type="project" value="UniProtKB-KW"/>
</dbReference>
<organism evidence="19 20">
    <name type="scientific">Paramecium primaurelia</name>
    <dbReference type="NCBI Taxonomy" id="5886"/>
    <lineage>
        <taxon>Eukaryota</taxon>
        <taxon>Sar</taxon>
        <taxon>Alveolata</taxon>
        <taxon>Ciliophora</taxon>
        <taxon>Intramacronucleata</taxon>
        <taxon>Oligohymenophorea</taxon>
        <taxon>Peniculida</taxon>
        <taxon>Parameciidae</taxon>
        <taxon>Paramecium</taxon>
    </lineage>
</organism>
<dbReference type="GO" id="GO:0005730">
    <property type="term" value="C:nucleolus"/>
    <property type="evidence" value="ECO:0007669"/>
    <property type="project" value="TreeGrafter"/>
</dbReference>
<keyword evidence="3 14" id="KW-0808">Transferase</keyword>
<dbReference type="PANTHER" id="PTHR10459:SF60">
    <property type="entry name" value="POLY [ADP-RIBOSE] POLYMERASE 2"/>
    <property type="match status" value="1"/>
</dbReference>
<evidence type="ECO:0000256" key="1">
    <source>
        <dbReference type="ARBA" id="ARBA00004123"/>
    </source>
</evidence>
<sequence>MPPKRAQSKSKKAIPVTTAKGKKDAKAAQKNAKVIAKQTTKSVSTTRKSQKTKSVSPAPPPKSIKKSDAKQSSVSKKVVTTTPTKRDVQDKKKAQKKSPSPPPNKKVQQEKTELQKITFTGSAPVDQYVPFRDNYVVYEQGGKIYECAMNQTNIIGNNNNNKFYFVQLLKKKNENAFSVFTRWGRVGQIGQQAEQPFQGDLSQAISTYEKKIHEKSVKGDYRILEKDYSGENDPKALEKLEKLREQREKEAFNKSKLHQRVKELIRLIFDMKMINNQMREIGYDAKKMPLGKLAVSTIKKGFDVLKSIQDELDKKNPNHSELQKLTSEFYSQIPHDFGFNKAPLIDTKEKVKAKLEMLEAIQHIQVATKILDESKDDSNMIDENYKKLNIDLKYLDHNNEKVKLIKTFIQNTQGYYKLEVEDVFELTKEQDDKRFKKNLGNRMLLWHGSRLTNFVGILGQGLRIAPPEAPATGYRFGKGVYLADVVEKSADYCCPDPTTNTGLILLCDVALGNPNIKLNSDYNASNLPKGKHCTWGKARRYPPEKSYVEMPGLPDVKVPIGKPEPSDVEKQSGLWHNEYIVYDVAQVRLKYLIKMKWKN</sequence>
<keyword evidence="5" id="KW-0479">Metal-binding</keyword>
<dbReference type="Proteomes" id="UP000688137">
    <property type="component" value="Unassembled WGS sequence"/>
</dbReference>
<dbReference type="FunFam" id="2.20.140.10:FF:000001">
    <property type="entry name" value="Poly [ADP-ribose] polymerase"/>
    <property type="match status" value="1"/>
</dbReference>
<dbReference type="CDD" id="cd01437">
    <property type="entry name" value="parp_like"/>
    <property type="match status" value="1"/>
</dbReference>
<feature type="compositionally biased region" description="Low complexity" evidence="15">
    <location>
        <begin position="70"/>
        <end position="83"/>
    </location>
</feature>
<evidence type="ECO:0000256" key="13">
    <source>
        <dbReference type="ARBA" id="ARBA00033987"/>
    </source>
</evidence>
<evidence type="ECO:0000259" key="16">
    <source>
        <dbReference type="PROSITE" id="PS51059"/>
    </source>
</evidence>
<evidence type="ECO:0000256" key="9">
    <source>
        <dbReference type="ARBA" id="ARBA00023027"/>
    </source>
</evidence>
<evidence type="ECO:0000256" key="15">
    <source>
        <dbReference type="SAM" id="MobiDB-lite"/>
    </source>
</evidence>
<keyword evidence="9 14" id="KW-0520">NAD</keyword>
<dbReference type="InterPro" id="IPR008893">
    <property type="entry name" value="WGR_domain"/>
</dbReference>
<keyword evidence="7" id="KW-0863">Zinc-finger</keyword>
<dbReference type="EMBL" id="CAJJDM010000170">
    <property type="protein sequence ID" value="CAD8115318.1"/>
    <property type="molecule type" value="Genomic_DNA"/>
</dbReference>
<evidence type="ECO:0000256" key="12">
    <source>
        <dbReference type="ARBA" id="ARBA00024347"/>
    </source>
</evidence>
<comment type="similarity">
    <text evidence="12">Belongs to the ARTD/PARP family.</text>
</comment>
<dbReference type="PROSITE" id="PS51060">
    <property type="entry name" value="PARP_ALPHA_HD"/>
    <property type="match status" value="1"/>
</dbReference>
<feature type="domain" description="PARP alpha-helical" evidence="17">
    <location>
        <begin position="254"/>
        <end position="372"/>
    </location>
</feature>
<feature type="domain" description="PARP catalytic" evidence="16">
    <location>
        <begin position="379"/>
        <end position="599"/>
    </location>
</feature>
<comment type="subcellular location">
    <subcellularLocation>
        <location evidence="1">Nucleus</location>
    </subcellularLocation>
</comment>
<dbReference type="OMA" id="HHITTDN"/>
<keyword evidence="10" id="KW-0238">DNA-binding</keyword>
<evidence type="ECO:0000259" key="17">
    <source>
        <dbReference type="PROSITE" id="PS51060"/>
    </source>
</evidence>
<feature type="compositionally biased region" description="Basic residues" evidence="15">
    <location>
        <begin position="1"/>
        <end position="12"/>
    </location>
</feature>
<keyword evidence="6" id="KW-0677">Repeat</keyword>
<evidence type="ECO:0000256" key="3">
    <source>
        <dbReference type="ARBA" id="ARBA00022679"/>
    </source>
</evidence>
<evidence type="ECO:0000313" key="19">
    <source>
        <dbReference type="EMBL" id="CAD8115318.1"/>
    </source>
</evidence>
<dbReference type="InterPro" id="IPR012317">
    <property type="entry name" value="Poly(ADP-ribose)pol_cat_dom"/>
</dbReference>
<evidence type="ECO:0000256" key="14">
    <source>
        <dbReference type="RuleBase" id="RU362114"/>
    </source>
</evidence>
<dbReference type="GO" id="GO:0003950">
    <property type="term" value="F:NAD+ poly-ADP-ribosyltransferase activity"/>
    <property type="evidence" value="ECO:0007669"/>
    <property type="project" value="UniProtKB-UniRule"/>
</dbReference>
<dbReference type="GO" id="GO:0016779">
    <property type="term" value="F:nucleotidyltransferase activity"/>
    <property type="evidence" value="ECO:0007669"/>
    <property type="project" value="UniProtKB-KW"/>
</dbReference>
<protein>
    <recommendedName>
        <fullName evidence="14">Poly [ADP-ribose] polymerase</fullName>
        <shortName evidence="14">PARP</shortName>
        <ecNumber evidence="14">2.4.2.-</ecNumber>
    </recommendedName>
</protein>
<dbReference type="GO" id="GO:1990404">
    <property type="term" value="F:NAD+-protein mono-ADP-ribosyltransferase activity"/>
    <property type="evidence" value="ECO:0007669"/>
    <property type="project" value="TreeGrafter"/>
</dbReference>
<dbReference type="PROSITE" id="PS51059">
    <property type="entry name" value="PARP_CATALYTIC"/>
    <property type="match status" value="1"/>
</dbReference>
<evidence type="ECO:0000256" key="7">
    <source>
        <dbReference type="ARBA" id="ARBA00022771"/>
    </source>
</evidence>
<evidence type="ECO:0000256" key="6">
    <source>
        <dbReference type="ARBA" id="ARBA00022737"/>
    </source>
</evidence>
<evidence type="ECO:0000256" key="8">
    <source>
        <dbReference type="ARBA" id="ARBA00022833"/>
    </source>
</evidence>
<name>A0A8S1QH47_PARPR</name>
<evidence type="ECO:0000256" key="4">
    <source>
        <dbReference type="ARBA" id="ARBA00022695"/>
    </source>
</evidence>
<keyword evidence="4" id="KW-0548">Nucleotidyltransferase</keyword>
<keyword evidence="20" id="KW-1185">Reference proteome</keyword>
<evidence type="ECO:0000259" key="18">
    <source>
        <dbReference type="PROSITE" id="PS51977"/>
    </source>
</evidence>
<feature type="domain" description="WGR" evidence="18">
    <location>
        <begin position="134"/>
        <end position="237"/>
    </location>
</feature>
<evidence type="ECO:0000256" key="10">
    <source>
        <dbReference type="ARBA" id="ARBA00023125"/>
    </source>
</evidence>
<dbReference type="Pfam" id="PF02877">
    <property type="entry name" value="PARP_reg"/>
    <property type="match status" value="1"/>
</dbReference>
<dbReference type="AlphaFoldDB" id="A0A8S1QH47"/>
<dbReference type="GO" id="GO:0070212">
    <property type="term" value="P:protein poly-ADP-ribosylation"/>
    <property type="evidence" value="ECO:0007669"/>
    <property type="project" value="TreeGrafter"/>
</dbReference>
<comment type="caution">
    <text evidence="19">The sequence shown here is derived from an EMBL/GenBank/DDBJ whole genome shotgun (WGS) entry which is preliminary data.</text>
</comment>
<gene>
    <name evidence="19" type="ORF">PPRIM_AZ9-3.1.T1630094</name>
</gene>
<dbReference type="CDD" id="cd07997">
    <property type="entry name" value="WGR_PARP"/>
    <property type="match status" value="1"/>
</dbReference>
<evidence type="ECO:0000313" key="20">
    <source>
        <dbReference type="Proteomes" id="UP000688137"/>
    </source>
</evidence>
<feature type="compositionally biased region" description="Polar residues" evidence="15">
    <location>
        <begin position="37"/>
        <end position="47"/>
    </location>
</feature>
<dbReference type="InterPro" id="IPR050800">
    <property type="entry name" value="ARTD/PARP"/>
</dbReference>
<comment type="catalytic activity">
    <reaction evidence="13">
        <text>NAD(+) + (ADP-D-ribosyl)n-acceptor = nicotinamide + (ADP-D-ribosyl)n+1-acceptor + H(+).</text>
        <dbReference type="EC" id="2.4.2.30"/>
    </reaction>
</comment>
<dbReference type="PANTHER" id="PTHR10459">
    <property type="entry name" value="DNA LIGASE"/>
    <property type="match status" value="1"/>
</dbReference>
<feature type="region of interest" description="Disordered" evidence="15">
    <location>
        <begin position="1"/>
        <end position="112"/>
    </location>
</feature>
<keyword evidence="2 14" id="KW-0328">Glycosyltransferase</keyword>
<dbReference type="SMART" id="SM00773">
    <property type="entry name" value="WGR"/>
    <property type="match status" value="1"/>
</dbReference>
<dbReference type="PROSITE" id="PS51977">
    <property type="entry name" value="WGR"/>
    <property type="match status" value="1"/>
</dbReference>
<dbReference type="GO" id="GO:0006302">
    <property type="term" value="P:double-strand break repair"/>
    <property type="evidence" value="ECO:0007669"/>
    <property type="project" value="TreeGrafter"/>
</dbReference>
<evidence type="ECO:0000256" key="5">
    <source>
        <dbReference type="ARBA" id="ARBA00022723"/>
    </source>
</evidence>
<evidence type="ECO:0000256" key="2">
    <source>
        <dbReference type="ARBA" id="ARBA00022676"/>
    </source>
</evidence>
<keyword evidence="8" id="KW-0862">Zinc</keyword>
<accession>A0A8S1QH47</accession>
<dbReference type="GO" id="GO:0008270">
    <property type="term" value="F:zinc ion binding"/>
    <property type="evidence" value="ECO:0007669"/>
    <property type="project" value="UniProtKB-KW"/>
</dbReference>
<dbReference type="InterPro" id="IPR004102">
    <property type="entry name" value="Poly(ADP-ribose)pol_reg_dom"/>
</dbReference>